<accession>A0A853FC92</accession>
<dbReference type="CDD" id="cd07012">
    <property type="entry name" value="PBP2_Bug_TTT"/>
    <property type="match status" value="1"/>
</dbReference>
<reference evidence="3 4" key="1">
    <citation type="submission" date="2020-07" db="EMBL/GenBank/DDBJ databases">
        <title>Taxonomic revisions and descriptions of new bacterial species based on genomic comparisons in the high-G+C-content subgroup of the family Alcaligenaceae.</title>
        <authorList>
            <person name="Szabo A."/>
            <person name="Felfoldi T."/>
        </authorList>
    </citation>
    <scope>NUCLEOTIDE SEQUENCE [LARGE SCALE GENOMIC DNA]</scope>
    <source>
        <strain evidence="3 4">DSM 25264</strain>
    </source>
</reference>
<dbReference type="Gene3D" id="3.40.190.150">
    <property type="entry name" value="Bordetella uptake gene, domain 1"/>
    <property type="match status" value="1"/>
</dbReference>
<gene>
    <name evidence="3" type="ORF">H0A68_06360</name>
</gene>
<feature type="chain" id="PRO_5032801361" evidence="2">
    <location>
        <begin position="27"/>
        <end position="327"/>
    </location>
</feature>
<dbReference type="PANTHER" id="PTHR42928">
    <property type="entry name" value="TRICARBOXYLATE-BINDING PROTEIN"/>
    <property type="match status" value="1"/>
</dbReference>
<evidence type="ECO:0000256" key="1">
    <source>
        <dbReference type="ARBA" id="ARBA00006987"/>
    </source>
</evidence>
<dbReference type="InterPro" id="IPR005064">
    <property type="entry name" value="BUG"/>
</dbReference>
<keyword evidence="2" id="KW-0732">Signal</keyword>
<proteinExistence type="inferred from homology"/>
<organism evidence="3 4">
    <name type="scientific">Allopusillimonas soli</name>
    <dbReference type="NCBI Taxonomy" id="659016"/>
    <lineage>
        <taxon>Bacteria</taxon>
        <taxon>Pseudomonadati</taxon>
        <taxon>Pseudomonadota</taxon>
        <taxon>Betaproteobacteria</taxon>
        <taxon>Burkholderiales</taxon>
        <taxon>Alcaligenaceae</taxon>
        <taxon>Allopusillimonas</taxon>
    </lineage>
</organism>
<dbReference type="InterPro" id="IPR042100">
    <property type="entry name" value="Bug_dom1"/>
</dbReference>
<comment type="similarity">
    <text evidence="1">Belongs to the UPF0065 (bug) family.</text>
</comment>
<name>A0A853FC92_9BURK</name>
<dbReference type="AlphaFoldDB" id="A0A853FC92"/>
<dbReference type="PANTHER" id="PTHR42928:SF5">
    <property type="entry name" value="BLR1237 PROTEIN"/>
    <property type="match status" value="1"/>
</dbReference>
<dbReference type="Gene3D" id="3.40.190.10">
    <property type="entry name" value="Periplasmic binding protein-like II"/>
    <property type="match status" value="1"/>
</dbReference>
<dbReference type="RefSeq" id="WP_129968463.1">
    <property type="nucleotide sequence ID" value="NZ_JACCEW010000002.1"/>
</dbReference>
<sequence>MKPIKLFTQACLVSALALGGSTSALAADYPSQPIRIIVPYAAGGTTDLIARLVGQHMGTALGQPVVVENKAGAGGNIGTEQVARSKPDGYTLLLGTAGNMTVNPSIYKDMSFDPIKDFQPVSLIATLPNLMVVNNKVPAKTVQEFVAWVKDNPKPVFFASSGVGSTIHLTGELFNMATGLHMEHVPYKGSGPALIDLVGGTGPSVMFDNMPSAIGMVRDGSLRALAVTGPEREKSAPDIPTVKESGYPDFSVVTWFGLFAPAGTPADVVQKLNKTLQDIVHSAEVSKKLSDLGATPKTTTPDEYTAIMKDDTAKWAKVIETAHIVKP</sequence>
<protein>
    <submittedName>
        <fullName evidence="3">Tripartite tricarboxylate transporter substrate binding protein</fullName>
    </submittedName>
</protein>
<comment type="caution">
    <text evidence="3">The sequence shown here is derived from an EMBL/GenBank/DDBJ whole genome shotgun (WGS) entry which is preliminary data.</text>
</comment>
<evidence type="ECO:0000313" key="3">
    <source>
        <dbReference type="EMBL" id="NYT36490.1"/>
    </source>
</evidence>
<evidence type="ECO:0000313" key="4">
    <source>
        <dbReference type="Proteomes" id="UP000580517"/>
    </source>
</evidence>
<evidence type="ECO:0000256" key="2">
    <source>
        <dbReference type="SAM" id="SignalP"/>
    </source>
</evidence>
<dbReference type="EMBL" id="JACCEW010000002">
    <property type="protein sequence ID" value="NYT36490.1"/>
    <property type="molecule type" value="Genomic_DNA"/>
</dbReference>
<dbReference type="SUPFAM" id="SSF53850">
    <property type="entry name" value="Periplasmic binding protein-like II"/>
    <property type="match status" value="1"/>
</dbReference>
<dbReference type="PIRSF" id="PIRSF017082">
    <property type="entry name" value="YflP"/>
    <property type="match status" value="1"/>
</dbReference>
<keyword evidence="4" id="KW-1185">Reference proteome</keyword>
<dbReference type="OrthoDB" id="8678477at2"/>
<dbReference type="Proteomes" id="UP000580517">
    <property type="component" value="Unassembled WGS sequence"/>
</dbReference>
<feature type="signal peptide" evidence="2">
    <location>
        <begin position="1"/>
        <end position="26"/>
    </location>
</feature>
<dbReference type="Pfam" id="PF03401">
    <property type="entry name" value="TctC"/>
    <property type="match status" value="1"/>
</dbReference>